<evidence type="ECO:0000313" key="3">
    <source>
        <dbReference type="Proteomes" id="UP000242181"/>
    </source>
</evidence>
<evidence type="ECO:0000256" key="1">
    <source>
        <dbReference type="SAM" id="SignalP"/>
    </source>
</evidence>
<dbReference type="Proteomes" id="UP000242181">
    <property type="component" value="Unassembled WGS sequence"/>
</dbReference>
<dbReference type="SUPFAM" id="SSF50969">
    <property type="entry name" value="YVTN repeat-like/Quinoprotein amine dehydrogenase"/>
    <property type="match status" value="1"/>
</dbReference>
<dbReference type="RefSeq" id="WP_106453911.1">
    <property type="nucleotide sequence ID" value="NZ_PXYH01000016.1"/>
</dbReference>
<dbReference type="PANTHER" id="PTHR31270:SF1">
    <property type="entry name" value="GLUTAMINYL-PEPTIDE CYCLOTRANSFERASE"/>
    <property type="match status" value="1"/>
</dbReference>
<accession>A0A2P7QQ80</accession>
<gene>
    <name evidence="2" type="ORF">C7I36_11810</name>
</gene>
<keyword evidence="1" id="KW-0732">Signal</keyword>
<dbReference type="OrthoDB" id="9783700at2"/>
<comment type="caution">
    <text evidence="2">The sequence shown here is derived from an EMBL/GenBank/DDBJ whole genome shotgun (WGS) entry which is preliminary data.</text>
</comment>
<dbReference type="InterPro" id="IPR011044">
    <property type="entry name" value="Quino_amine_DH_bsu"/>
</dbReference>
<proteinExistence type="predicted"/>
<dbReference type="GO" id="GO:0016603">
    <property type="term" value="F:glutaminyl-peptide cyclotransferase activity"/>
    <property type="evidence" value="ECO:0007669"/>
    <property type="project" value="InterPro"/>
</dbReference>
<organism evidence="2 3">
    <name type="scientific">Zobellella taiwanensis</name>
    <dbReference type="NCBI Taxonomy" id="347535"/>
    <lineage>
        <taxon>Bacteria</taxon>
        <taxon>Pseudomonadati</taxon>
        <taxon>Pseudomonadota</taxon>
        <taxon>Gammaproteobacteria</taxon>
        <taxon>Aeromonadales</taxon>
        <taxon>Aeromonadaceae</taxon>
        <taxon>Zobellella</taxon>
    </lineage>
</organism>
<dbReference type="EMBL" id="PXYH01000016">
    <property type="protein sequence ID" value="PSJ40118.1"/>
    <property type="molecule type" value="Genomic_DNA"/>
</dbReference>
<feature type="signal peptide" evidence="1">
    <location>
        <begin position="1"/>
        <end position="20"/>
    </location>
</feature>
<reference evidence="2 3" key="1">
    <citation type="submission" date="2018-03" db="EMBL/GenBank/DDBJ databases">
        <title>The draft genome of Zobellella taiwanensis JCM 13381.</title>
        <authorList>
            <person name="Liu L."/>
            <person name="Li L."/>
            <person name="Wang T."/>
            <person name="Zhang X."/>
            <person name="Liang L."/>
        </authorList>
    </citation>
    <scope>NUCLEOTIDE SEQUENCE [LARGE SCALE GENOMIC DNA]</scope>
    <source>
        <strain evidence="2 3">JCM 13381</strain>
    </source>
</reference>
<sequence length="257" mass="28677">MKTGWLCLLLALFGGGWAQAEPAERLEVEVLAVLPKAADAFTQGLLWHRGQLYESTGRYGRSELRQLDPDSGEVLRRIGLARHLFGEGLALVGDRLIQLTWREGLALVWRRDDFAPAGHFSYEGEGWGLCHDGEALWMSDGSASLQRRDAGDFTLLERLAVTLDGEPQYRLNELACVGEHVYANVWHDHHILRIHKASGRVDAVIDASALLPLSERPADREAVLNGIARDPGQDVFYLTGKLWPRLFKVRFVQSAAD</sequence>
<evidence type="ECO:0000313" key="2">
    <source>
        <dbReference type="EMBL" id="PSJ40118.1"/>
    </source>
</evidence>
<dbReference type="PANTHER" id="PTHR31270">
    <property type="entry name" value="GLUTAMINYL-PEPTIDE CYCLOTRANSFERASE"/>
    <property type="match status" value="1"/>
</dbReference>
<keyword evidence="3" id="KW-1185">Reference proteome</keyword>
<dbReference type="AlphaFoldDB" id="A0A2P7QQ80"/>
<keyword evidence="2" id="KW-0808">Transferase</keyword>
<dbReference type="Pfam" id="PF05096">
    <property type="entry name" value="Glu_cyclase_2"/>
    <property type="match status" value="1"/>
</dbReference>
<feature type="chain" id="PRO_5015157936" evidence="1">
    <location>
        <begin position="21"/>
        <end position="257"/>
    </location>
</feature>
<protein>
    <submittedName>
        <fullName evidence="2">Glutaminyl-peptide cyclotransferase</fullName>
    </submittedName>
</protein>
<name>A0A2P7QQ80_9GAMM</name>
<dbReference type="InterPro" id="IPR007788">
    <property type="entry name" value="QCT"/>
</dbReference>